<dbReference type="InterPro" id="IPR041465">
    <property type="entry name" value="SfsA_N"/>
</dbReference>
<dbReference type="PANTHER" id="PTHR30545:SF2">
    <property type="entry name" value="SUGAR FERMENTATION STIMULATION PROTEIN A"/>
    <property type="match status" value="1"/>
</dbReference>
<dbReference type="EMBL" id="CAACYI010000001">
    <property type="protein sequence ID" value="VFB15846.1"/>
    <property type="molecule type" value="Genomic_DNA"/>
</dbReference>
<evidence type="ECO:0000259" key="3">
    <source>
        <dbReference type="Pfam" id="PF17746"/>
    </source>
</evidence>
<dbReference type="Gene3D" id="2.40.50.580">
    <property type="match status" value="1"/>
</dbReference>
<comment type="caution">
    <text evidence="4">The sequence shown here is derived from an EMBL/GenBank/DDBJ whole genome shotgun (WGS) entry which is preliminary data.</text>
</comment>
<sequence>MFYEGNVLEASFVHRDNRFIARCLLGGQEVVVHVPNTGRCQELLLKGETCYLLESQNPKRKTKYSLIAINKAGRLINLDSGAPNKLVKEAGLAGKIPFMDPASLKSEVTFGHSRLDFADKDSYFEVKGVTLERKNRAAFPDAVTERGARHIQELVRAMDLGKKAHLIFVIQMEGVDLFSPNQAMDPFFAKTLEEAMAQGLGVHAYDCKVGPGEIHLNREVPIQLGVDFYA</sequence>
<dbReference type="Gene3D" id="3.40.1350.60">
    <property type="match status" value="1"/>
</dbReference>
<evidence type="ECO:0000256" key="1">
    <source>
        <dbReference type="HAMAP-Rule" id="MF_00095"/>
    </source>
</evidence>
<dbReference type="PANTHER" id="PTHR30545">
    <property type="entry name" value="SUGAR FERMENTATION STIMULATION PROTEIN A"/>
    <property type="match status" value="1"/>
</dbReference>
<feature type="domain" description="SfsA N-terminal OB" evidence="3">
    <location>
        <begin position="13"/>
        <end position="77"/>
    </location>
</feature>
<dbReference type="NCBIfam" id="TIGR00230">
    <property type="entry name" value="sfsA"/>
    <property type="match status" value="1"/>
</dbReference>
<dbReference type="HAMAP" id="MF_00095">
    <property type="entry name" value="SfsA"/>
    <property type="match status" value="1"/>
</dbReference>
<dbReference type="CDD" id="cd22359">
    <property type="entry name" value="SfsA-like_bacterial"/>
    <property type="match status" value="1"/>
</dbReference>
<evidence type="ECO:0000313" key="5">
    <source>
        <dbReference type="Proteomes" id="UP000377798"/>
    </source>
</evidence>
<gene>
    <name evidence="1 4" type="primary">sfsA</name>
    <name evidence="4" type="ORF">NCTC13150_00353</name>
</gene>
<protein>
    <recommendedName>
        <fullName evidence="1">Sugar fermentation stimulation protein homolog</fullName>
    </recommendedName>
</protein>
<keyword evidence="5" id="KW-1185">Reference proteome</keyword>
<dbReference type="RefSeq" id="WP_131748282.1">
    <property type="nucleotide sequence ID" value="NZ_CAACYI010000001.1"/>
</dbReference>
<dbReference type="GO" id="GO:0003677">
    <property type="term" value="F:DNA binding"/>
    <property type="evidence" value="ECO:0007669"/>
    <property type="project" value="InterPro"/>
</dbReference>
<proteinExistence type="inferred from homology"/>
<accession>A0A8H2M6Q8</accession>
<dbReference type="Pfam" id="PF03749">
    <property type="entry name" value="SfsA"/>
    <property type="match status" value="1"/>
</dbReference>
<feature type="domain" description="Sugar fermentation stimulation protein C-terminal" evidence="2">
    <location>
        <begin position="82"/>
        <end position="211"/>
    </location>
</feature>
<dbReference type="AlphaFoldDB" id="A0A8H2M6Q8"/>
<dbReference type="Proteomes" id="UP000377798">
    <property type="component" value="Unassembled WGS sequence"/>
</dbReference>
<comment type="similarity">
    <text evidence="1">Belongs to the SfsA family.</text>
</comment>
<dbReference type="InterPro" id="IPR005224">
    <property type="entry name" value="SfsA"/>
</dbReference>
<reference evidence="4 5" key="1">
    <citation type="submission" date="2019-02" db="EMBL/GenBank/DDBJ databases">
        <authorList>
            <consortium name="Pathogen Informatics"/>
        </authorList>
    </citation>
    <scope>NUCLEOTIDE SEQUENCE [LARGE SCALE GENOMIC DNA]</scope>
    <source>
        <strain evidence="4 5">3012STDY7089603</strain>
    </source>
</reference>
<dbReference type="Pfam" id="PF17746">
    <property type="entry name" value="SfsA_N"/>
    <property type="match status" value="1"/>
</dbReference>
<evidence type="ECO:0000259" key="2">
    <source>
        <dbReference type="Pfam" id="PF03749"/>
    </source>
</evidence>
<name>A0A8H2M6Q8_9FIRM</name>
<evidence type="ECO:0000313" key="4">
    <source>
        <dbReference type="EMBL" id="VFB15846.1"/>
    </source>
</evidence>
<dbReference type="InterPro" id="IPR040452">
    <property type="entry name" value="SfsA_C"/>
</dbReference>
<organism evidence="4 5">
    <name type="scientific">Urinicoccus massiliensis</name>
    <dbReference type="NCBI Taxonomy" id="1723382"/>
    <lineage>
        <taxon>Bacteria</taxon>
        <taxon>Bacillati</taxon>
        <taxon>Bacillota</taxon>
        <taxon>Tissierellia</taxon>
        <taxon>Tissierellales</taxon>
        <taxon>Peptoniphilaceae</taxon>
        <taxon>Urinicoccus</taxon>
    </lineage>
</organism>